<feature type="domain" description="Transposase IS4-like" evidence="1">
    <location>
        <begin position="14"/>
        <end position="108"/>
    </location>
</feature>
<dbReference type="GO" id="GO:0004803">
    <property type="term" value="F:transposase activity"/>
    <property type="evidence" value="ECO:0007669"/>
    <property type="project" value="InterPro"/>
</dbReference>
<proteinExistence type="predicted"/>
<sequence>MVETYREQDGRKNETSFCIVDAQSVKNTWIADEKGYDAGKKVSGIKRHIAVDTNGLIHAIDVTTTNITDREGAIQMCKRHKKTLKKVTNILCDGGYTGPSFAQSIKKRLIVQLKSSNALNFTNLSCYQNAGLWNAPLPGWKITVDCGRIVNEHLKIVDRVAYWLVWQFY</sequence>
<accession>A0A9W5VPP0</accession>
<protein>
    <recommendedName>
        <fullName evidence="1">Transposase IS4-like domain-containing protein</fullName>
    </recommendedName>
</protein>
<dbReference type="Pfam" id="PF01609">
    <property type="entry name" value="DDE_Tnp_1"/>
    <property type="match status" value="1"/>
</dbReference>
<evidence type="ECO:0000313" key="2">
    <source>
        <dbReference type="EMBL" id="EOQ02076.1"/>
    </source>
</evidence>
<dbReference type="GO" id="GO:0003677">
    <property type="term" value="F:DNA binding"/>
    <property type="evidence" value="ECO:0007669"/>
    <property type="project" value="InterPro"/>
</dbReference>
<evidence type="ECO:0000259" key="1">
    <source>
        <dbReference type="Pfam" id="PF01609"/>
    </source>
</evidence>
<gene>
    <name evidence="2" type="ORF">IKC_04758</name>
</gene>
<dbReference type="GO" id="GO:0006313">
    <property type="term" value="P:DNA transposition"/>
    <property type="evidence" value="ECO:0007669"/>
    <property type="project" value="InterPro"/>
</dbReference>
<comment type="caution">
    <text evidence="2">The sequence shown here is derived from an EMBL/GenBank/DDBJ whole genome shotgun (WGS) entry which is preliminary data.</text>
</comment>
<dbReference type="PANTHER" id="PTHR30007">
    <property type="entry name" value="PHP DOMAIN PROTEIN"/>
    <property type="match status" value="1"/>
</dbReference>
<dbReference type="AlphaFoldDB" id="A0A9W5VPP0"/>
<name>A0A9W5VPP0_BACCE</name>
<dbReference type="InterPro" id="IPR002559">
    <property type="entry name" value="Transposase_11"/>
</dbReference>
<dbReference type="EMBL" id="AHFK01000099">
    <property type="protein sequence ID" value="EOQ02076.1"/>
    <property type="molecule type" value="Genomic_DNA"/>
</dbReference>
<organism evidence="2 3">
    <name type="scientific">Bacillus cereus VD184</name>
    <dbReference type="NCBI Taxonomy" id="1053242"/>
    <lineage>
        <taxon>Bacteria</taxon>
        <taxon>Bacillati</taxon>
        <taxon>Bacillota</taxon>
        <taxon>Bacilli</taxon>
        <taxon>Bacillales</taxon>
        <taxon>Bacillaceae</taxon>
        <taxon>Bacillus</taxon>
        <taxon>Bacillus cereus group</taxon>
    </lineage>
</organism>
<reference evidence="2 3" key="1">
    <citation type="submission" date="2012-12" db="EMBL/GenBank/DDBJ databases">
        <title>The Genome Sequence of Bacillus cereus VD184.</title>
        <authorList>
            <consortium name="The Broad Institute Genome Sequencing Platform"/>
            <consortium name="The Broad Institute Genome Sequencing Center for Infectious Disease"/>
            <person name="Feldgarden M."/>
            <person name="Van der Auwera G.A."/>
            <person name="Mahillon J."/>
            <person name="Duprez V."/>
            <person name="Timmery S."/>
            <person name="Mattelet C."/>
            <person name="Dierick K."/>
            <person name="Sun M."/>
            <person name="Yu Z."/>
            <person name="Zhu L."/>
            <person name="Hu X."/>
            <person name="Shank E.B."/>
            <person name="Swiecicka I."/>
            <person name="Hansen B.M."/>
            <person name="Andrup L."/>
            <person name="Walker B."/>
            <person name="Young S.K."/>
            <person name="Zeng Q."/>
            <person name="Gargeya S."/>
            <person name="Fitzgerald M."/>
            <person name="Haas B."/>
            <person name="Abouelleil A."/>
            <person name="Alvarado L."/>
            <person name="Arachchi H.M."/>
            <person name="Berlin A.M."/>
            <person name="Chapman S.B."/>
            <person name="Dewar J."/>
            <person name="Goldberg J."/>
            <person name="Griggs A."/>
            <person name="Gujja S."/>
            <person name="Hansen M."/>
            <person name="Howarth C."/>
            <person name="Imamovic A."/>
            <person name="Larimer J."/>
            <person name="McCowan C."/>
            <person name="Murphy C."/>
            <person name="Neiman D."/>
            <person name="Pearson M."/>
            <person name="Priest M."/>
            <person name="Roberts A."/>
            <person name="Saif S."/>
            <person name="Shea T."/>
            <person name="Sisk P."/>
            <person name="Sykes S."/>
            <person name="Wortman J."/>
            <person name="Nusbaum C."/>
            <person name="Birren B."/>
        </authorList>
    </citation>
    <scope>NUCLEOTIDE SEQUENCE [LARGE SCALE GENOMIC DNA]</scope>
    <source>
        <strain evidence="2 3">VD184</strain>
    </source>
</reference>
<dbReference type="PANTHER" id="PTHR30007:SF0">
    <property type="entry name" value="TRANSPOSASE"/>
    <property type="match status" value="1"/>
</dbReference>
<dbReference type="Proteomes" id="UP000014028">
    <property type="component" value="Unassembled WGS sequence"/>
</dbReference>
<evidence type="ECO:0000313" key="3">
    <source>
        <dbReference type="Proteomes" id="UP000014028"/>
    </source>
</evidence>